<proteinExistence type="predicted"/>
<dbReference type="EMBL" id="NGEL01000175">
    <property type="protein sequence ID" value="OTM80875.1"/>
    <property type="molecule type" value="Genomic_DNA"/>
</dbReference>
<evidence type="ECO:0000313" key="1">
    <source>
        <dbReference type="EMBL" id="OTM80875.1"/>
    </source>
</evidence>
<dbReference type="Proteomes" id="UP000194699">
    <property type="component" value="Unassembled WGS sequence"/>
</dbReference>
<dbReference type="AlphaFoldDB" id="A0A237Z767"/>
<sequence length="128" mass="14366">MSITNYSLSGPNESSFKVSKFVDDFKVFDSGILHCGSNGKIRLRIDDFEVNFIFATDNTISTSKIDLELDSNPGLSVRLILKNFDNPLGSGLLEPAYLAKYKGKDIFITFLVNRIENARQLAYTFLTK</sequence>
<name>A0A237Z767_ACIBA</name>
<dbReference type="RefSeq" id="WP_043041584.1">
    <property type="nucleotide sequence ID" value="NZ_BBTD01000063.1"/>
</dbReference>
<protein>
    <submittedName>
        <fullName evidence="1">Uncharacterized protein</fullName>
    </submittedName>
</protein>
<gene>
    <name evidence="1" type="ORF">B9X95_17820</name>
</gene>
<evidence type="ECO:0000313" key="2">
    <source>
        <dbReference type="Proteomes" id="UP000194699"/>
    </source>
</evidence>
<dbReference type="Pfam" id="PF21732">
    <property type="entry name" value="DUF6864"/>
    <property type="match status" value="1"/>
</dbReference>
<comment type="caution">
    <text evidence="1">The sequence shown here is derived from an EMBL/GenBank/DDBJ whole genome shotgun (WGS) entry which is preliminary data.</text>
</comment>
<organism evidence="1 2">
    <name type="scientific">Acinetobacter baumannii</name>
    <dbReference type="NCBI Taxonomy" id="470"/>
    <lineage>
        <taxon>Bacteria</taxon>
        <taxon>Pseudomonadati</taxon>
        <taxon>Pseudomonadota</taxon>
        <taxon>Gammaproteobacteria</taxon>
        <taxon>Moraxellales</taxon>
        <taxon>Moraxellaceae</taxon>
        <taxon>Acinetobacter</taxon>
        <taxon>Acinetobacter calcoaceticus/baumannii complex</taxon>
    </lineage>
</organism>
<accession>A0A237Z767</accession>
<dbReference type="InterPro" id="IPR049197">
    <property type="entry name" value="DUF6864"/>
</dbReference>
<reference evidence="1 2" key="1">
    <citation type="submission" date="2017-05" db="EMBL/GenBank/DDBJ databases">
        <authorList>
            <person name="Song R."/>
            <person name="Chenine A.L."/>
            <person name="Ruprecht R.M."/>
        </authorList>
    </citation>
    <scope>NUCLEOTIDE SEQUENCE [LARGE SCALE GENOMIC DNA]</scope>
    <source>
        <strain evidence="1 2">PR350</strain>
    </source>
</reference>